<dbReference type="SUPFAM" id="SSF52374">
    <property type="entry name" value="Nucleotidylyl transferase"/>
    <property type="match status" value="1"/>
</dbReference>
<evidence type="ECO:0000256" key="10">
    <source>
        <dbReference type="ARBA" id="ARBA00022840"/>
    </source>
</evidence>
<reference evidence="14 15" key="1">
    <citation type="submission" date="2020-08" db="EMBL/GenBank/DDBJ databases">
        <title>Genomic Encyclopedia of Type Strains, Phase IV (KMG-V): Genome sequencing to study the core and pangenomes of soil and plant-associated prokaryotes.</title>
        <authorList>
            <person name="Whitman W."/>
        </authorList>
    </citation>
    <scope>NUCLEOTIDE SEQUENCE [LARGE SCALE GENOMIC DNA]</scope>
    <source>
        <strain evidence="14 15">M8UP14</strain>
    </source>
</reference>
<dbReference type="PANTHER" id="PTHR21299:SF1">
    <property type="entry name" value="PANTOATE--BETA-ALANINE LIGASE"/>
    <property type="match status" value="1"/>
</dbReference>
<keyword evidence="15" id="KW-1185">Reference proteome</keyword>
<evidence type="ECO:0000313" key="14">
    <source>
        <dbReference type="EMBL" id="MBB5056452.1"/>
    </source>
</evidence>
<comment type="caution">
    <text evidence="14">The sequence shown here is derived from an EMBL/GenBank/DDBJ whole genome shotgun (WGS) entry which is preliminary data.</text>
</comment>
<dbReference type="NCBIfam" id="TIGR00018">
    <property type="entry name" value="panC"/>
    <property type="match status" value="1"/>
</dbReference>
<comment type="function">
    <text evidence="12 13">Catalyzes the condensation of pantoate with beta-alanine in an ATP-dependent reaction via a pantoyl-adenylate intermediate.</text>
</comment>
<feature type="binding site" evidence="13">
    <location>
        <position position="152"/>
    </location>
    <ligand>
        <name>(R)-pantoate</name>
        <dbReference type="ChEBI" id="CHEBI:15980"/>
    </ligand>
</feature>
<dbReference type="GO" id="GO:0015940">
    <property type="term" value="P:pantothenate biosynthetic process"/>
    <property type="evidence" value="ECO:0007669"/>
    <property type="project" value="UniProtKB-UniRule"/>
</dbReference>
<comment type="subcellular location">
    <subcellularLocation>
        <location evidence="1 13">Cytoplasm</location>
    </subcellularLocation>
</comment>
<keyword evidence="8 13" id="KW-0566">Pantothenate biosynthesis</keyword>
<evidence type="ECO:0000256" key="8">
    <source>
        <dbReference type="ARBA" id="ARBA00022655"/>
    </source>
</evidence>
<proteinExistence type="inferred from homology"/>
<keyword evidence="6 13" id="KW-0963">Cytoplasm</keyword>
<evidence type="ECO:0000256" key="1">
    <source>
        <dbReference type="ARBA" id="ARBA00004496"/>
    </source>
</evidence>
<dbReference type="UniPathway" id="UPA00028">
    <property type="reaction ID" value="UER00005"/>
</dbReference>
<evidence type="ECO:0000256" key="9">
    <source>
        <dbReference type="ARBA" id="ARBA00022741"/>
    </source>
</evidence>
<comment type="pathway">
    <text evidence="2 13">Cofactor biosynthesis; (R)-pantothenate biosynthesis; (R)-pantothenate from (R)-pantoate and beta-alanine: step 1/1.</text>
</comment>
<evidence type="ECO:0000256" key="3">
    <source>
        <dbReference type="ARBA" id="ARBA00009256"/>
    </source>
</evidence>
<dbReference type="GO" id="GO:0005524">
    <property type="term" value="F:ATP binding"/>
    <property type="evidence" value="ECO:0007669"/>
    <property type="project" value="UniProtKB-KW"/>
</dbReference>
<keyword evidence="9 13" id="KW-0547">Nucleotide-binding</keyword>
<dbReference type="NCBIfam" id="TIGR00125">
    <property type="entry name" value="cyt_tran_rel"/>
    <property type="match status" value="1"/>
</dbReference>
<feature type="binding site" evidence="13">
    <location>
        <begin position="183"/>
        <end position="186"/>
    </location>
    <ligand>
        <name>ATP</name>
        <dbReference type="ChEBI" id="CHEBI:30616"/>
    </ligand>
</feature>
<evidence type="ECO:0000256" key="11">
    <source>
        <dbReference type="ARBA" id="ARBA00048258"/>
    </source>
</evidence>
<dbReference type="FunFam" id="3.40.50.620:FF:000114">
    <property type="entry name" value="Pantothenate synthetase"/>
    <property type="match status" value="1"/>
</dbReference>
<comment type="catalytic activity">
    <reaction evidence="11 13">
        <text>(R)-pantoate + beta-alanine + ATP = (R)-pantothenate + AMP + diphosphate + H(+)</text>
        <dbReference type="Rhea" id="RHEA:10912"/>
        <dbReference type="ChEBI" id="CHEBI:15378"/>
        <dbReference type="ChEBI" id="CHEBI:15980"/>
        <dbReference type="ChEBI" id="CHEBI:29032"/>
        <dbReference type="ChEBI" id="CHEBI:30616"/>
        <dbReference type="ChEBI" id="CHEBI:33019"/>
        <dbReference type="ChEBI" id="CHEBI:57966"/>
        <dbReference type="ChEBI" id="CHEBI:456215"/>
        <dbReference type="EC" id="6.3.2.1"/>
    </reaction>
</comment>
<feature type="binding site" evidence="13">
    <location>
        <begin position="29"/>
        <end position="36"/>
    </location>
    <ligand>
        <name>ATP</name>
        <dbReference type="ChEBI" id="CHEBI:30616"/>
    </ligand>
</feature>
<dbReference type="InterPro" id="IPR004821">
    <property type="entry name" value="Cyt_trans-like"/>
</dbReference>
<evidence type="ECO:0000256" key="13">
    <source>
        <dbReference type="HAMAP-Rule" id="MF_00158"/>
    </source>
</evidence>
<feature type="active site" description="Proton donor" evidence="13">
    <location>
        <position position="36"/>
    </location>
</feature>
<dbReference type="Pfam" id="PF02569">
    <property type="entry name" value="Pantoate_ligase"/>
    <property type="match status" value="1"/>
</dbReference>
<evidence type="ECO:0000256" key="2">
    <source>
        <dbReference type="ARBA" id="ARBA00004990"/>
    </source>
</evidence>
<dbReference type="Gene3D" id="3.30.1300.10">
    <property type="entry name" value="Pantoate-beta-alanine ligase, C-terminal domain"/>
    <property type="match status" value="1"/>
</dbReference>
<comment type="subunit">
    <text evidence="13">Homodimer.</text>
</comment>
<dbReference type="Gene3D" id="3.40.50.620">
    <property type="entry name" value="HUPs"/>
    <property type="match status" value="1"/>
</dbReference>
<feature type="binding site" evidence="13">
    <location>
        <begin position="146"/>
        <end position="149"/>
    </location>
    <ligand>
        <name>ATP</name>
        <dbReference type="ChEBI" id="CHEBI:30616"/>
    </ligand>
</feature>
<dbReference type="Proteomes" id="UP000540989">
    <property type="component" value="Unassembled WGS sequence"/>
</dbReference>
<dbReference type="AlphaFoldDB" id="A0A7W7ZAY9"/>
<comment type="similarity">
    <text evidence="3 13">Belongs to the pantothenate synthetase family.</text>
</comment>
<sequence length="279" mass="30308">MQIIKTVEEMQRVARGLGRKGTLGLVPTMGALHEGHLSLVRRARSECDAVVATIFVNPLQFGANEDLDKYPRTFEADCEQLDGERVDILFAPAPEEMYRPGATTTVDVGAVGARLDGASRPGHFMGVATVVAKLFHIAMPDRAYFGQKDAAQLAVIRQMARDLNFCLEVVGCPIVRDEDGLALSSRNRYLTAEERNRALILPRTLAAIEEQIRAGVRDSELLTNSQVPELEATSDIAFDYLAIVDPDTLLPEAEAVPGTLIAIAAKVGNTRLIDNLIVG</sequence>
<gene>
    <name evidence="13" type="primary">panC</name>
    <name evidence="14" type="ORF">HDF16_001137</name>
</gene>
<dbReference type="EC" id="6.3.2.1" evidence="4 13"/>
<feature type="binding site" evidence="13">
    <location>
        <position position="60"/>
    </location>
    <ligand>
        <name>beta-alanine</name>
        <dbReference type="ChEBI" id="CHEBI:57966"/>
    </ligand>
</feature>
<feature type="binding site" evidence="13">
    <location>
        <position position="175"/>
    </location>
    <ligand>
        <name>ATP</name>
        <dbReference type="ChEBI" id="CHEBI:30616"/>
    </ligand>
</feature>
<accession>A0A7W7ZAY9</accession>
<dbReference type="EMBL" id="JACHIP010000002">
    <property type="protein sequence ID" value="MBB5056452.1"/>
    <property type="molecule type" value="Genomic_DNA"/>
</dbReference>
<dbReference type="InterPro" id="IPR014729">
    <property type="entry name" value="Rossmann-like_a/b/a_fold"/>
</dbReference>
<comment type="miscellaneous">
    <text evidence="13">The reaction proceeds by a bi uni uni bi ping pong mechanism.</text>
</comment>
<dbReference type="RefSeq" id="WP_184214397.1">
    <property type="nucleotide sequence ID" value="NZ_JACHIP010000002.1"/>
</dbReference>
<keyword evidence="7 13" id="KW-0436">Ligase</keyword>
<feature type="binding site" evidence="13">
    <location>
        <position position="60"/>
    </location>
    <ligand>
        <name>(R)-pantoate</name>
        <dbReference type="ChEBI" id="CHEBI:15980"/>
    </ligand>
</feature>
<dbReference type="InterPro" id="IPR042176">
    <property type="entry name" value="Pantoate_ligase_C"/>
</dbReference>
<dbReference type="PANTHER" id="PTHR21299">
    <property type="entry name" value="CYTIDYLATE KINASE/PANTOATE-BETA-ALANINE LIGASE"/>
    <property type="match status" value="1"/>
</dbReference>
<evidence type="ECO:0000256" key="7">
    <source>
        <dbReference type="ARBA" id="ARBA00022598"/>
    </source>
</evidence>
<evidence type="ECO:0000256" key="4">
    <source>
        <dbReference type="ARBA" id="ARBA00012219"/>
    </source>
</evidence>
<dbReference type="CDD" id="cd00560">
    <property type="entry name" value="PanC"/>
    <property type="match status" value="1"/>
</dbReference>
<protein>
    <recommendedName>
        <fullName evidence="5 13">Pantothenate synthetase</fullName>
        <shortName evidence="13">PS</shortName>
        <ecNumber evidence="4 13">6.3.2.1</ecNumber>
    </recommendedName>
    <alternativeName>
        <fullName evidence="13">Pantoate--beta-alanine ligase</fullName>
    </alternativeName>
    <alternativeName>
        <fullName evidence="13">Pantoate-activating enzyme</fullName>
    </alternativeName>
</protein>
<evidence type="ECO:0000256" key="12">
    <source>
        <dbReference type="ARBA" id="ARBA00055042"/>
    </source>
</evidence>
<dbReference type="HAMAP" id="MF_00158">
    <property type="entry name" value="PanC"/>
    <property type="match status" value="1"/>
</dbReference>
<name>A0A7W7ZAY9_9BACT</name>
<evidence type="ECO:0000313" key="15">
    <source>
        <dbReference type="Proteomes" id="UP000540989"/>
    </source>
</evidence>
<evidence type="ECO:0000256" key="6">
    <source>
        <dbReference type="ARBA" id="ARBA00022490"/>
    </source>
</evidence>
<dbReference type="InterPro" id="IPR003721">
    <property type="entry name" value="Pantoate_ligase"/>
</dbReference>
<dbReference type="GO" id="GO:0004592">
    <property type="term" value="F:pantoate-beta-alanine ligase activity"/>
    <property type="evidence" value="ECO:0007669"/>
    <property type="project" value="UniProtKB-UniRule"/>
</dbReference>
<dbReference type="GO" id="GO:0005829">
    <property type="term" value="C:cytosol"/>
    <property type="evidence" value="ECO:0007669"/>
    <property type="project" value="TreeGrafter"/>
</dbReference>
<evidence type="ECO:0000256" key="5">
    <source>
        <dbReference type="ARBA" id="ARBA00014155"/>
    </source>
</evidence>
<keyword evidence="10 13" id="KW-0067">ATP-binding</keyword>
<organism evidence="14 15">
    <name type="scientific">Granulicella aggregans</name>
    <dbReference type="NCBI Taxonomy" id="474949"/>
    <lineage>
        <taxon>Bacteria</taxon>
        <taxon>Pseudomonadati</taxon>
        <taxon>Acidobacteriota</taxon>
        <taxon>Terriglobia</taxon>
        <taxon>Terriglobales</taxon>
        <taxon>Acidobacteriaceae</taxon>
        <taxon>Granulicella</taxon>
    </lineage>
</organism>